<dbReference type="Proteomes" id="UP001642360">
    <property type="component" value="Unassembled WGS sequence"/>
</dbReference>
<reference evidence="1 2" key="1">
    <citation type="submission" date="2024-02" db="EMBL/GenBank/DDBJ databases">
        <authorList>
            <person name="Vignale AGUSTIN F."/>
            <person name="Sosa J E."/>
            <person name="Modenutti C."/>
        </authorList>
    </citation>
    <scope>NUCLEOTIDE SEQUENCE [LARGE SCALE GENOMIC DNA]</scope>
</reference>
<evidence type="ECO:0000313" key="1">
    <source>
        <dbReference type="EMBL" id="CAK9178696.1"/>
    </source>
</evidence>
<dbReference type="EMBL" id="CAUOFW020007280">
    <property type="protein sequence ID" value="CAK9178696.1"/>
    <property type="molecule type" value="Genomic_DNA"/>
</dbReference>
<dbReference type="AlphaFoldDB" id="A0ABC8UEX3"/>
<accession>A0ABC8UEX3</accession>
<name>A0ABC8UEX3_9AQUA</name>
<protein>
    <submittedName>
        <fullName evidence="1">Uncharacterized protein</fullName>
    </submittedName>
</protein>
<feature type="non-terminal residue" evidence="1">
    <location>
        <position position="55"/>
    </location>
</feature>
<proteinExistence type="predicted"/>
<feature type="non-terminal residue" evidence="1">
    <location>
        <position position="1"/>
    </location>
</feature>
<keyword evidence="2" id="KW-1185">Reference proteome</keyword>
<gene>
    <name evidence="1" type="ORF">ILEXP_LOCUS48617</name>
</gene>
<sequence length="55" mass="6349">AFTDFRRLFWIFSLWLMTTALVASWVTARYRYRGAPSSGLTRTCSLLICSLGAWK</sequence>
<comment type="caution">
    <text evidence="1">The sequence shown here is derived from an EMBL/GenBank/DDBJ whole genome shotgun (WGS) entry which is preliminary data.</text>
</comment>
<organism evidence="1 2">
    <name type="scientific">Ilex paraguariensis</name>
    <name type="common">yerba mate</name>
    <dbReference type="NCBI Taxonomy" id="185542"/>
    <lineage>
        <taxon>Eukaryota</taxon>
        <taxon>Viridiplantae</taxon>
        <taxon>Streptophyta</taxon>
        <taxon>Embryophyta</taxon>
        <taxon>Tracheophyta</taxon>
        <taxon>Spermatophyta</taxon>
        <taxon>Magnoliopsida</taxon>
        <taxon>eudicotyledons</taxon>
        <taxon>Gunneridae</taxon>
        <taxon>Pentapetalae</taxon>
        <taxon>asterids</taxon>
        <taxon>campanulids</taxon>
        <taxon>Aquifoliales</taxon>
        <taxon>Aquifoliaceae</taxon>
        <taxon>Ilex</taxon>
    </lineage>
</organism>
<evidence type="ECO:0000313" key="2">
    <source>
        <dbReference type="Proteomes" id="UP001642360"/>
    </source>
</evidence>